<dbReference type="AlphaFoldDB" id="A0A4Z0GUD1"/>
<evidence type="ECO:0000313" key="1">
    <source>
        <dbReference type="EMBL" id="TGB00177.1"/>
    </source>
</evidence>
<dbReference type="InterPro" id="IPR019241">
    <property type="entry name" value="DUF2197"/>
</dbReference>
<proteinExistence type="predicted"/>
<keyword evidence="2" id="KW-1185">Reference proteome</keyword>
<evidence type="ECO:0000313" key="2">
    <source>
        <dbReference type="Proteomes" id="UP000298347"/>
    </source>
</evidence>
<protein>
    <submittedName>
        <fullName evidence="1">DUF2197 domain-containing protein</fullName>
    </submittedName>
</protein>
<reference evidence="1 2" key="1">
    <citation type="journal article" date="2015" name="Int. J. Syst. Evol. Microbiol.">
        <title>Sporolactobacillus shoreae sp. nov. and Sporolactobacillus spathodeae sp. nov., two spore-forming lactic acid bacteria isolated from tree barks in Thailand.</title>
        <authorList>
            <person name="Thamacharoensuk T."/>
            <person name="Kitahara M."/>
            <person name="Ohkuma M."/>
            <person name="Thongchul N."/>
            <person name="Tanasupawat S."/>
        </authorList>
    </citation>
    <scope>NUCLEOTIDE SEQUENCE [LARGE SCALE GENOMIC DNA]</scope>
    <source>
        <strain evidence="1 2">BK92</strain>
    </source>
</reference>
<accession>A0A4Z0GUD1</accession>
<comment type="caution">
    <text evidence="1">The sequence shown here is derived from an EMBL/GenBank/DDBJ whole genome shotgun (WGS) entry which is preliminary data.</text>
</comment>
<dbReference type="Pfam" id="PF09963">
    <property type="entry name" value="DUF2197"/>
    <property type="match status" value="1"/>
</dbReference>
<dbReference type="OrthoDB" id="2989868at2"/>
<sequence length="68" mass="7951">MKAKCILCGKICHLDDQSLIAKRLKNRPIHTFMCTTCYDRISERTRARWATGKFTLHLPTDGKRKMNQ</sequence>
<name>A0A4Z0GUD1_9BACL</name>
<gene>
    <name evidence="1" type="ORF">E4665_00420</name>
</gene>
<dbReference type="Proteomes" id="UP000298347">
    <property type="component" value="Unassembled WGS sequence"/>
</dbReference>
<organism evidence="1 2">
    <name type="scientific">Sporolactobacillus shoreae</name>
    <dbReference type="NCBI Taxonomy" id="1465501"/>
    <lineage>
        <taxon>Bacteria</taxon>
        <taxon>Bacillati</taxon>
        <taxon>Bacillota</taxon>
        <taxon>Bacilli</taxon>
        <taxon>Bacillales</taxon>
        <taxon>Sporolactobacillaceae</taxon>
        <taxon>Sporolactobacillus</taxon>
    </lineage>
</organism>
<dbReference type="EMBL" id="SRJD01000001">
    <property type="protein sequence ID" value="TGB00177.1"/>
    <property type="molecule type" value="Genomic_DNA"/>
</dbReference>
<dbReference type="RefSeq" id="WP_135346823.1">
    <property type="nucleotide sequence ID" value="NZ_SRJD01000001.1"/>
</dbReference>